<feature type="domain" description="Methyltransferase" evidence="1">
    <location>
        <begin position="71"/>
        <end position="160"/>
    </location>
</feature>
<dbReference type="Pfam" id="PF13649">
    <property type="entry name" value="Methyltransf_25"/>
    <property type="match status" value="1"/>
</dbReference>
<reference evidence="2 3" key="1">
    <citation type="submission" date="2020-04" db="EMBL/GenBank/DDBJ databases">
        <authorList>
            <person name="Yoon J."/>
        </authorList>
    </citation>
    <scope>NUCLEOTIDE SEQUENCE [LARGE SCALE GENOMIC DNA]</scope>
    <source>
        <strain evidence="2 3">KMU-166</strain>
    </source>
</reference>
<name>A0ABX1GGR4_9GAMM</name>
<proteinExistence type="predicted"/>
<evidence type="ECO:0000313" key="2">
    <source>
        <dbReference type="EMBL" id="NKI17738.1"/>
    </source>
</evidence>
<dbReference type="GO" id="GO:0008168">
    <property type="term" value="F:methyltransferase activity"/>
    <property type="evidence" value="ECO:0007669"/>
    <property type="project" value="UniProtKB-KW"/>
</dbReference>
<sequence>MPPADTQQSREIADKFAREHYGLRYLLASHPTMRRLKRKQPSQLHGNKNWGAAFLLMEYLQTAPLEQASKILEVGCGWGLGSLFCVKHFHCDALATDGDPAVFPFLNAQAAANGLTLTTEPRRFESFPTEELGRFDTLIASDICFWDDMAEEVYRMIERAIHGGCGRIIIADPGRPPFLDVAEACVEDFYADIHPITANSQRQHRGWILNIENR</sequence>
<accession>A0ABX1GGR4</accession>
<dbReference type="PANTHER" id="PTHR14614">
    <property type="entry name" value="HEPATOCELLULAR CARCINOMA-ASSOCIATED ANTIGEN"/>
    <property type="match status" value="1"/>
</dbReference>
<dbReference type="GO" id="GO:0032259">
    <property type="term" value="P:methylation"/>
    <property type="evidence" value="ECO:0007669"/>
    <property type="project" value="UniProtKB-KW"/>
</dbReference>
<evidence type="ECO:0000259" key="1">
    <source>
        <dbReference type="Pfam" id="PF13649"/>
    </source>
</evidence>
<dbReference type="InterPro" id="IPR029063">
    <property type="entry name" value="SAM-dependent_MTases_sf"/>
</dbReference>
<dbReference type="EMBL" id="JAAWWK010000003">
    <property type="protein sequence ID" value="NKI17738.1"/>
    <property type="molecule type" value="Genomic_DNA"/>
</dbReference>
<dbReference type="InterPro" id="IPR041698">
    <property type="entry name" value="Methyltransf_25"/>
</dbReference>
<dbReference type="RefSeq" id="WP_168450279.1">
    <property type="nucleotide sequence ID" value="NZ_JAAWWK010000003.1"/>
</dbReference>
<dbReference type="InterPro" id="IPR019410">
    <property type="entry name" value="Methyltransf_16"/>
</dbReference>
<dbReference type="Proteomes" id="UP000765845">
    <property type="component" value="Unassembled WGS sequence"/>
</dbReference>
<dbReference type="CDD" id="cd02440">
    <property type="entry name" value="AdoMet_MTases"/>
    <property type="match status" value="1"/>
</dbReference>
<evidence type="ECO:0000313" key="3">
    <source>
        <dbReference type="Proteomes" id="UP000765845"/>
    </source>
</evidence>
<dbReference type="SUPFAM" id="SSF53335">
    <property type="entry name" value="S-adenosyl-L-methionine-dependent methyltransferases"/>
    <property type="match status" value="1"/>
</dbReference>
<dbReference type="Gene3D" id="3.40.50.150">
    <property type="entry name" value="Vaccinia Virus protein VP39"/>
    <property type="match status" value="1"/>
</dbReference>
<protein>
    <submittedName>
        <fullName evidence="2">Methyltransferase domain-containing protein</fullName>
    </submittedName>
</protein>
<comment type="caution">
    <text evidence="2">The sequence shown here is derived from an EMBL/GenBank/DDBJ whole genome shotgun (WGS) entry which is preliminary data.</text>
</comment>
<gene>
    <name evidence="2" type="ORF">HCU74_09920</name>
</gene>
<keyword evidence="2" id="KW-0489">Methyltransferase</keyword>
<keyword evidence="2" id="KW-0808">Transferase</keyword>
<keyword evidence="3" id="KW-1185">Reference proteome</keyword>
<organism evidence="2 3">
    <name type="scientific">Spongiibacter thalassae</name>
    <dbReference type="NCBI Taxonomy" id="2721624"/>
    <lineage>
        <taxon>Bacteria</taxon>
        <taxon>Pseudomonadati</taxon>
        <taxon>Pseudomonadota</taxon>
        <taxon>Gammaproteobacteria</taxon>
        <taxon>Cellvibrionales</taxon>
        <taxon>Spongiibacteraceae</taxon>
        <taxon>Spongiibacter</taxon>
    </lineage>
</organism>